<dbReference type="Pfam" id="PF04422">
    <property type="entry name" value="FrhB_FdhB_N"/>
    <property type="match status" value="1"/>
</dbReference>
<dbReference type="AlphaFoldDB" id="C1MIL5"/>
<feature type="domain" description="Coenzyme F420 hydrogenase/dehydrogenase beta subunit N-terminal" evidence="2">
    <location>
        <begin position="126"/>
        <end position="201"/>
    </location>
</feature>
<proteinExistence type="predicted"/>
<dbReference type="RefSeq" id="XP_003055687.1">
    <property type="nucleotide sequence ID" value="XM_003055641.1"/>
</dbReference>
<sequence>MAAASTAGSLGFARAPSSSADALLPRRIHAASSARQRGRAAALRVAAVAADWREKAKPIAPGSSYPAKEHCSNCGLCDTYYVAHVKDACAFLGDGMSKIETLEPVVHGRARDLSSDESRLGVARDVFYARMEAPVRGAQWTGVVTSIAIEMLASGKVDGVICVASDDANPMLPKPILATTAEEILSSRGVKPALSPNLSVLAEVEARGIKKLLFVGVGCAVQALRSVEKYLGLEALYVVGTNCTDNGRKETLSKFLDNASEDPKTVIHYEFMQDYQKVPYFCLPANKLKDVIAPSCYSCFDYVNGLADIVVGYMGVPWMNVDMTAHPQYVTVRNEKGAEMFDLIRERAVVTPSVSSGDRRPFVMQTVISDDEATLGRGPEEPAPIAVGKAIAWLLEKIGPKGKEFGMYSLDYHTIRNYLHVKRRFGGEARAAAHVPKYARLVVDEYNENGAIDARLAMTGTPAVGAPLPRPAPSGRTPAPGVGGGGGGAGEGTSSPFGGADPSVVGAALGFALVTAIATKLMGS</sequence>
<dbReference type="GeneID" id="9681187"/>
<dbReference type="InterPro" id="IPR007516">
    <property type="entry name" value="Co_F420_Hydgase/DH_bsu_N"/>
</dbReference>
<reference evidence="4 5" key="1">
    <citation type="journal article" date="2009" name="Science">
        <title>Green evolution and dynamic adaptations revealed by genomes of the marine picoeukaryotes Micromonas.</title>
        <authorList>
            <person name="Worden A.Z."/>
            <person name="Lee J.H."/>
            <person name="Mock T."/>
            <person name="Rouze P."/>
            <person name="Simmons M.P."/>
            <person name="Aerts A.L."/>
            <person name="Allen A.E."/>
            <person name="Cuvelier M.L."/>
            <person name="Derelle E."/>
            <person name="Everett M.V."/>
            <person name="Foulon E."/>
            <person name="Grimwood J."/>
            <person name="Gundlach H."/>
            <person name="Henrissat B."/>
            <person name="Napoli C."/>
            <person name="McDonald S.M."/>
            <person name="Parker M.S."/>
            <person name="Rombauts S."/>
            <person name="Salamov A."/>
            <person name="Von Dassow P."/>
            <person name="Badger J.H."/>
            <person name="Coutinho P.M."/>
            <person name="Demir E."/>
            <person name="Dubchak I."/>
            <person name="Gentemann C."/>
            <person name="Eikrem W."/>
            <person name="Gready J.E."/>
            <person name="John U."/>
            <person name="Lanier W."/>
            <person name="Lindquist E.A."/>
            <person name="Lucas S."/>
            <person name="Mayer K.F."/>
            <person name="Moreau H."/>
            <person name="Not F."/>
            <person name="Otillar R."/>
            <person name="Panaud O."/>
            <person name="Pangilinan J."/>
            <person name="Paulsen I."/>
            <person name="Piegu B."/>
            <person name="Poliakov A."/>
            <person name="Robbens S."/>
            <person name="Schmutz J."/>
            <person name="Toulza E."/>
            <person name="Wyss T."/>
            <person name="Zelensky A."/>
            <person name="Zhou K."/>
            <person name="Armbrust E.V."/>
            <person name="Bhattacharya D."/>
            <person name="Goodenough U.W."/>
            <person name="Van de Peer Y."/>
            <person name="Grigoriev I.V."/>
        </authorList>
    </citation>
    <scope>NUCLEOTIDE SEQUENCE [LARGE SCALE GENOMIC DNA]</scope>
    <source>
        <strain evidence="4 5">CCMP1545</strain>
    </source>
</reference>
<feature type="compositionally biased region" description="Gly residues" evidence="1">
    <location>
        <begin position="481"/>
        <end position="491"/>
    </location>
</feature>
<evidence type="ECO:0000256" key="1">
    <source>
        <dbReference type="SAM" id="MobiDB-lite"/>
    </source>
</evidence>
<dbReference type="Proteomes" id="UP000001876">
    <property type="component" value="Unassembled WGS sequence"/>
</dbReference>
<dbReference type="STRING" id="564608.C1MIL5"/>
<dbReference type="OrthoDB" id="191568at2759"/>
<dbReference type="EMBL" id="GG663735">
    <property type="protein sequence ID" value="EEH60939.1"/>
    <property type="molecule type" value="Genomic_DNA"/>
</dbReference>
<protein>
    <submittedName>
        <fullName evidence="4">Predicted protein</fullName>
    </submittedName>
</protein>
<dbReference type="InterPro" id="IPR007525">
    <property type="entry name" value="FrhB_FdhB_C"/>
</dbReference>
<keyword evidence="5" id="KW-1185">Reference proteome</keyword>
<dbReference type="OMA" id="WTGIVST"/>
<dbReference type="GO" id="GO:0009507">
    <property type="term" value="C:chloroplast"/>
    <property type="evidence" value="ECO:0007669"/>
    <property type="project" value="TreeGrafter"/>
</dbReference>
<evidence type="ECO:0000259" key="3">
    <source>
        <dbReference type="Pfam" id="PF04432"/>
    </source>
</evidence>
<dbReference type="GO" id="GO:0090415">
    <property type="term" value="F:7-hydroxymethyl chlorophyll a reductase activity"/>
    <property type="evidence" value="ECO:0007669"/>
    <property type="project" value="TreeGrafter"/>
</dbReference>
<name>C1MIL5_MICPC</name>
<dbReference type="InterPro" id="IPR045220">
    <property type="entry name" value="FRHB/FDHB/HCAR-like"/>
</dbReference>
<evidence type="ECO:0000313" key="4">
    <source>
        <dbReference type="EMBL" id="EEH60939.1"/>
    </source>
</evidence>
<dbReference type="Pfam" id="PF04432">
    <property type="entry name" value="FrhB_FdhB_C"/>
    <property type="match status" value="1"/>
</dbReference>
<feature type="domain" description="Coenzyme F420 hydrogenase/dehydrogenase beta subunit C-terminal" evidence="3">
    <location>
        <begin position="210"/>
        <end position="350"/>
    </location>
</feature>
<dbReference type="GO" id="GO:0033354">
    <property type="term" value="P:chlorophyll cycle"/>
    <property type="evidence" value="ECO:0007669"/>
    <property type="project" value="TreeGrafter"/>
</dbReference>
<dbReference type="PANTHER" id="PTHR31332">
    <property type="entry name" value="7-HYDROXYMETHYL CHLOROPHYLL A REDUCTASE, CHLOROPLASTIC"/>
    <property type="match status" value="1"/>
</dbReference>
<evidence type="ECO:0000259" key="2">
    <source>
        <dbReference type="Pfam" id="PF04422"/>
    </source>
</evidence>
<organism evidence="5">
    <name type="scientific">Micromonas pusilla (strain CCMP1545)</name>
    <name type="common">Picoplanktonic green alga</name>
    <dbReference type="NCBI Taxonomy" id="564608"/>
    <lineage>
        <taxon>Eukaryota</taxon>
        <taxon>Viridiplantae</taxon>
        <taxon>Chlorophyta</taxon>
        <taxon>Mamiellophyceae</taxon>
        <taxon>Mamiellales</taxon>
        <taxon>Mamiellaceae</taxon>
        <taxon>Micromonas</taxon>
    </lineage>
</organism>
<gene>
    <name evidence="4" type="ORF">MICPUCDRAFT_13041</name>
</gene>
<dbReference type="KEGG" id="mpp:MICPUCDRAFT_13041"/>
<dbReference type="eggNOG" id="ENOG502QR65">
    <property type="taxonomic scope" value="Eukaryota"/>
</dbReference>
<dbReference type="PANTHER" id="PTHR31332:SF0">
    <property type="entry name" value="7-HYDROXYMETHYL CHLOROPHYLL A REDUCTASE, CHLOROPLASTIC"/>
    <property type="match status" value="1"/>
</dbReference>
<accession>C1MIL5</accession>
<feature type="region of interest" description="Disordered" evidence="1">
    <location>
        <begin position="463"/>
        <end position="497"/>
    </location>
</feature>
<evidence type="ECO:0000313" key="5">
    <source>
        <dbReference type="Proteomes" id="UP000001876"/>
    </source>
</evidence>